<dbReference type="Proteomes" id="UP000284767">
    <property type="component" value="Unassembled WGS sequence"/>
</dbReference>
<dbReference type="EMBL" id="NSNE01000009">
    <property type="protein sequence ID" value="RPM14187.1"/>
    <property type="molecule type" value="Genomic_DNA"/>
</dbReference>
<dbReference type="RefSeq" id="WP_003089230.1">
    <property type="nucleotide sequence ID" value="NZ_AP014622.1"/>
</dbReference>
<dbReference type="SUPFAM" id="SSF51445">
    <property type="entry name" value="(Trans)glycosidases"/>
    <property type="match status" value="1"/>
</dbReference>
<dbReference type="Proteomes" id="UP001297540">
    <property type="component" value="Chromosome"/>
</dbReference>
<evidence type="ECO:0000313" key="1">
    <source>
        <dbReference type="EMBL" id="MUI38542.1"/>
    </source>
</evidence>
<reference evidence="3" key="5">
    <citation type="submission" date="2023-10" db="EMBL/GenBank/DDBJ databases">
        <title>Pathogen: clinical or host-associated sample.</title>
        <authorList>
            <person name="Hergert J."/>
            <person name="Casey R."/>
            <person name="Wagner J."/>
            <person name="Young E.L."/>
            <person name="Oakeson K.F."/>
        </authorList>
    </citation>
    <scope>NUCLEOTIDE SEQUENCE</scope>
    <source>
        <strain evidence="3">2021CK-01020</strain>
    </source>
</reference>
<proteinExistence type="predicted"/>
<dbReference type="OMA" id="EPNIVWL"/>
<dbReference type="GO" id="GO:0004553">
    <property type="term" value="F:hydrolase activity, hydrolyzing O-glycosyl compounds"/>
    <property type="evidence" value="ECO:0007669"/>
    <property type="project" value="TreeGrafter"/>
</dbReference>
<reference evidence="2 4" key="1">
    <citation type="submission" date="2017-08" db="EMBL/GenBank/DDBJ databases">
        <authorList>
            <person name="Feschi L."/>
            <person name="Jeukens J."/>
            <person name="Emond-Rheault J.-G."/>
            <person name="Kukavica-Ibrulj I."/>
            <person name="Boyle B."/>
            <person name="Levesque R.C."/>
        </authorList>
    </citation>
    <scope>NUCLEOTIDE SEQUENCE [LARGE SCALE GENOMIC DNA]</scope>
    <source>
        <strain evidence="2 4">PA-W36</strain>
    </source>
</reference>
<evidence type="ECO:0000313" key="5">
    <source>
        <dbReference type="Proteomes" id="UP000433532"/>
    </source>
</evidence>
<reference evidence="2 4" key="2">
    <citation type="submission" date="2019-01" db="EMBL/GenBank/DDBJ databases">
        <title>The Pseudomonas aeruginosa pan-genome provides new insights on its population structure, horizontal gene transfer and pathogenicity.</title>
        <authorList>
            <person name="Freschi L."/>
            <person name="Vincent A.T."/>
            <person name="Jeukens J."/>
            <person name="Emond-Rheault J.-G."/>
            <person name="Kukavica-Ibrulj I."/>
            <person name="Dupont M.-J."/>
            <person name="Charette S.J."/>
            <person name="Boyle B."/>
            <person name="Levesque R.C."/>
        </authorList>
    </citation>
    <scope>NUCLEOTIDE SEQUENCE [LARGE SCALE GENOMIC DNA]</scope>
    <source>
        <strain evidence="2 4">PA-W36</strain>
    </source>
</reference>
<dbReference type="Gene3D" id="3.20.20.80">
    <property type="entry name" value="Glycosidases"/>
    <property type="match status" value="1"/>
</dbReference>
<gene>
    <name evidence="1" type="ORF">GNQ48_26390</name>
    <name evidence="2" type="ORF">IPC1295_16355</name>
    <name evidence="3" type="ORF">L4V69_19085</name>
</gene>
<dbReference type="KEGG" id="paeb:NCGM1900_4294"/>
<evidence type="ECO:0000313" key="3">
    <source>
        <dbReference type="EMBL" id="WOS81189.1"/>
    </source>
</evidence>
<dbReference type="EMBL" id="WOAD01000031">
    <property type="protein sequence ID" value="MUI38542.1"/>
    <property type="molecule type" value="Genomic_DNA"/>
</dbReference>
<evidence type="ECO:0000313" key="4">
    <source>
        <dbReference type="Proteomes" id="UP000284767"/>
    </source>
</evidence>
<organism evidence="2 4">
    <name type="scientific">Pseudomonas aeruginosa</name>
    <dbReference type="NCBI Taxonomy" id="287"/>
    <lineage>
        <taxon>Bacteria</taxon>
        <taxon>Pseudomonadati</taxon>
        <taxon>Pseudomonadota</taxon>
        <taxon>Gammaproteobacteria</taxon>
        <taxon>Pseudomonadales</taxon>
        <taxon>Pseudomonadaceae</taxon>
        <taxon>Pseudomonas</taxon>
    </lineage>
</organism>
<dbReference type="InterPro" id="IPR017853">
    <property type="entry name" value="GH"/>
</dbReference>
<evidence type="ECO:0000313" key="2">
    <source>
        <dbReference type="EMBL" id="RPM14187.1"/>
    </source>
</evidence>
<sequence length="442" mass="50071">MARKGLYLGGSALLLAVVLLLVFWGRPADAEIQVLKAPRAVVWKDFLGVNAQFLWFSPERYNKQIDRLQDLGLEWVRLDLHWDRLETAEDQYQLASLDQLVKDLEARQLKSVFYLVGSARFITTAPFYSPFQDQYPPRDPEVFARRMAMLSQRYPSVAAWQVWNEPNLIGFWRPKADPEGYAKLLQASTIALRMVDPEKPVVSAGMAFFSEMPDGRTMFDALGHLGVESLGTIATYHPYTQLPEGNYPWNLDFVSHANQINRALRNAGVPAIWSTEWGWSAYKGPKELQDIIGVEGQADYVLRRLALMSALDYDRIFLFTLSDLDQRASVRDRDYGLLDLDANPKPVYLALQRFLKVTGPKLRPADPPVTEDLPDGSFSIGWTREDGRNVWLFWSARGGNVRLPKLKEATLHDPLSGKVTPLSGSDGLEVPVKSSLQMLVWE</sequence>
<protein>
    <submittedName>
        <fullName evidence="2">Biofilm formation protein PslG</fullName>
    </submittedName>
    <submittedName>
        <fullName evidence="3">Cellulase family glycosylhydrolase</fullName>
    </submittedName>
</protein>
<dbReference type="SMR" id="A0A081HIB4"/>
<dbReference type="InterPro" id="IPR051923">
    <property type="entry name" value="Glycosyl_Hydrolase_39"/>
</dbReference>
<reference evidence="3" key="4">
    <citation type="submission" date="2023-06" db="EMBL/GenBank/DDBJ databases">
        <authorList>
            <consortium name="Clinical and Environmental Microbiology Branch: Whole genome sequencing antimicrobial resistance pathogens in the healthcare setting"/>
        </authorList>
    </citation>
    <scope>NUCLEOTIDE SEQUENCE</scope>
    <source>
        <strain evidence="3">2021CK-01020</strain>
    </source>
</reference>
<accession>A0A081HIB4</accession>
<dbReference type="AlphaFoldDB" id="A0A081HIB4"/>
<name>A0A081HIB4_PSEAI</name>
<dbReference type="PANTHER" id="PTHR12631">
    <property type="entry name" value="ALPHA-L-IDURONIDASE"/>
    <property type="match status" value="1"/>
</dbReference>
<dbReference type="EMBL" id="CP136986">
    <property type="protein sequence ID" value="WOS81189.1"/>
    <property type="molecule type" value="Genomic_DNA"/>
</dbReference>
<reference evidence="1 5" key="3">
    <citation type="submission" date="2019-11" db="EMBL/GenBank/DDBJ databases">
        <title>Genomes of ocular Pseudomonas aeruginosa isolates.</title>
        <authorList>
            <person name="Khan M."/>
            <person name="Rice S.A."/>
            <person name="Willcox M.D.P."/>
            <person name="Stapleton F."/>
        </authorList>
    </citation>
    <scope>NUCLEOTIDE SEQUENCE [LARGE SCALE GENOMIC DNA]</scope>
    <source>
        <strain evidence="1 5">PA221</strain>
    </source>
</reference>
<dbReference type="PANTHER" id="PTHR12631:SF10">
    <property type="entry name" value="BETA-XYLOSIDASE-LIKE PROTEIN-RELATED"/>
    <property type="match status" value="1"/>
</dbReference>
<dbReference type="Proteomes" id="UP000433532">
    <property type="component" value="Unassembled WGS sequence"/>
</dbReference>